<keyword evidence="2" id="KW-0540">Nuclease</keyword>
<keyword evidence="3" id="KW-1185">Reference proteome</keyword>
<dbReference type="RefSeq" id="WP_193801979.1">
    <property type="nucleotide sequence ID" value="NZ_JADEWC010000046.1"/>
</dbReference>
<dbReference type="Proteomes" id="UP000654604">
    <property type="component" value="Unassembled WGS sequence"/>
</dbReference>
<dbReference type="CDD" id="cd00085">
    <property type="entry name" value="HNHc"/>
    <property type="match status" value="1"/>
</dbReference>
<proteinExistence type="predicted"/>
<evidence type="ECO:0000313" key="2">
    <source>
        <dbReference type="EMBL" id="MBE9223759.1"/>
    </source>
</evidence>
<gene>
    <name evidence="2" type="ORF">IQ215_13730</name>
</gene>
<name>A0ABR9VA90_9CHRO</name>
<feature type="domain" description="HNH nuclease" evidence="1">
    <location>
        <begin position="11"/>
        <end position="66"/>
    </location>
</feature>
<dbReference type="Gene3D" id="1.10.30.50">
    <property type="match status" value="1"/>
</dbReference>
<keyword evidence="2" id="KW-0378">Hydrolase</keyword>
<dbReference type="SMART" id="SM00507">
    <property type="entry name" value="HNHc"/>
    <property type="match status" value="1"/>
</dbReference>
<dbReference type="GO" id="GO:0004519">
    <property type="term" value="F:endonuclease activity"/>
    <property type="evidence" value="ECO:0007669"/>
    <property type="project" value="UniProtKB-KW"/>
</dbReference>
<protein>
    <submittedName>
        <fullName evidence="2">HNH endonuclease</fullName>
    </submittedName>
</protein>
<organism evidence="2 3">
    <name type="scientific">Cyanobacterium stanieri LEGE 03274</name>
    <dbReference type="NCBI Taxonomy" id="1828756"/>
    <lineage>
        <taxon>Bacteria</taxon>
        <taxon>Bacillati</taxon>
        <taxon>Cyanobacteriota</taxon>
        <taxon>Cyanophyceae</taxon>
        <taxon>Oscillatoriophycideae</taxon>
        <taxon>Chroococcales</taxon>
        <taxon>Geminocystaceae</taxon>
        <taxon>Cyanobacterium</taxon>
    </lineage>
</organism>
<dbReference type="InterPro" id="IPR003615">
    <property type="entry name" value="HNH_nuc"/>
</dbReference>
<dbReference type="InterPro" id="IPR002711">
    <property type="entry name" value="HNH"/>
</dbReference>
<evidence type="ECO:0000259" key="1">
    <source>
        <dbReference type="SMART" id="SM00507"/>
    </source>
</evidence>
<evidence type="ECO:0000313" key="3">
    <source>
        <dbReference type="Proteomes" id="UP000654604"/>
    </source>
</evidence>
<sequence length="80" mass="9238">MAKGRPKEHRNAQKDVKQLDSFECAVCGYVGQEKDGFMEGHHLIPYSEDGAADMHNMVTLCKSCHRDYHSRKLDVDIRRF</sequence>
<dbReference type="EMBL" id="JADEWC010000046">
    <property type="protein sequence ID" value="MBE9223759.1"/>
    <property type="molecule type" value="Genomic_DNA"/>
</dbReference>
<accession>A0ABR9VA90</accession>
<keyword evidence="2" id="KW-0255">Endonuclease</keyword>
<reference evidence="2 3" key="1">
    <citation type="submission" date="2020-10" db="EMBL/GenBank/DDBJ databases">
        <authorList>
            <person name="Castelo-Branco R."/>
            <person name="Eusebio N."/>
            <person name="Adriana R."/>
            <person name="Vieira A."/>
            <person name="Brugerolle De Fraissinette N."/>
            <person name="Rezende De Castro R."/>
            <person name="Schneider M.P."/>
            <person name="Vasconcelos V."/>
            <person name="Leao P.N."/>
        </authorList>
    </citation>
    <scope>NUCLEOTIDE SEQUENCE [LARGE SCALE GENOMIC DNA]</scope>
    <source>
        <strain evidence="2 3">LEGE 03274</strain>
    </source>
</reference>
<comment type="caution">
    <text evidence="2">The sequence shown here is derived from an EMBL/GenBank/DDBJ whole genome shotgun (WGS) entry which is preliminary data.</text>
</comment>
<dbReference type="Pfam" id="PF01844">
    <property type="entry name" value="HNH"/>
    <property type="match status" value="1"/>
</dbReference>